<dbReference type="AlphaFoldDB" id="A0A2V0P7R7"/>
<sequence length="145" mass="14328">MPRGHGAPAAAPSKRGAWGEGELAAAGTIMLGERAAAAPLHAAPPAAASAEDSADDSEDGVFEGPSPAAAWAPAPEFGAPPPRDTATAHAQGPPADDVFVEDVEDDFGGDEVGVAARGAVVGGPSIEPIDLAAKLAAFERALEEE</sequence>
<comment type="caution">
    <text evidence="2">The sequence shown here is derived from an EMBL/GenBank/DDBJ whole genome shotgun (WGS) entry which is preliminary data.</text>
</comment>
<proteinExistence type="predicted"/>
<reference evidence="2 3" key="1">
    <citation type="journal article" date="2018" name="Sci. Rep.">
        <title>Raphidocelis subcapitata (=Pseudokirchneriella subcapitata) provides an insight into genome evolution and environmental adaptations in the Sphaeropleales.</title>
        <authorList>
            <person name="Suzuki S."/>
            <person name="Yamaguchi H."/>
            <person name="Nakajima N."/>
            <person name="Kawachi M."/>
        </authorList>
    </citation>
    <scope>NUCLEOTIDE SEQUENCE [LARGE SCALE GENOMIC DNA]</scope>
    <source>
        <strain evidence="2 3">NIES-35</strain>
    </source>
</reference>
<protein>
    <submittedName>
        <fullName evidence="2">Uncharacterized protein</fullName>
    </submittedName>
</protein>
<feature type="compositionally biased region" description="Low complexity" evidence="1">
    <location>
        <begin position="65"/>
        <end position="77"/>
    </location>
</feature>
<evidence type="ECO:0000256" key="1">
    <source>
        <dbReference type="SAM" id="MobiDB-lite"/>
    </source>
</evidence>
<dbReference type="InParanoid" id="A0A2V0P7R7"/>
<gene>
    <name evidence="2" type="ORF">Rsub_08591</name>
</gene>
<dbReference type="Proteomes" id="UP000247498">
    <property type="component" value="Unassembled WGS sequence"/>
</dbReference>
<accession>A0A2V0P7R7</accession>
<dbReference type="EMBL" id="BDRX01000068">
    <property type="protein sequence ID" value="GBF95609.1"/>
    <property type="molecule type" value="Genomic_DNA"/>
</dbReference>
<evidence type="ECO:0000313" key="3">
    <source>
        <dbReference type="Proteomes" id="UP000247498"/>
    </source>
</evidence>
<feature type="compositionally biased region" description="Low complexity" evidence="1">
    <location>
        <begin position="38"/>
        <end position="51"/>
    </location>
</feature>
<keyword evidence="3" id="KW-1185">Reference proteome</keyword>
<feature type="compositionally biased region" description="Acidic residues" evidence="1">
    <location>
        <begin position="52"/>
        <end position="61"/>
    </location>
</feature>
<evidence type="ECO:0000313" key="2">
    <source>
        <dbReference type="EMBL" id="GBF95609.1"/>
    </source>
</evidence>
<name>A0A2V0P7R7_9CHLO</name>
<feature type="region of interest" description="Disordered" evidence="1">
    <location>
        <begin position="38"/>
        <end position="97"/>
    </location>
</feature>
<organism evidence="2 3">
    <name type="scientific">Raphidocelis subcapitata</name>
    <dbReference type="NCBI Taxonomy" id="307507"/>
    <lineage>
        <taxon>Eukaryota</taxon>
        <taxon>Viridiplantae</taxon>
        <taxon>Chlorophyta</taxon>
        <taxon>core chlorophytes</taxon>
        <taxon>Chlorophyceae</taxon>
        <taxon>CS clade</taxon>
        <taxon>Sphaeropleales</taxon>
        <taxon>Selenastraceae</taxon>
        <taxon>Raphidocelis</taxon>
    </lineage>
</organism>